<comment type="caution">
    <text evidence="6">The sequence shown here is derived from an EMBL/GenBank/DDBJ whole genome shotgun (WGS) entry which is preliminary data.</text>
</comment>
<evidence type="ECO:0000259" key="4">
    <source>
        <dbReference type="PROSITE" id="PS51109"/>
    </source>
</evidence>
<name>A0A844CH10_9LACT</name>
<feature type="domain" description="LysM" evidence="5">
    <location>
        <begin position="103"/>
        <end position="147"/>
    </location>
</feature>
<evidence type="ECO:0000256" key="3">
    <source>
        <dbReference type="SAM" id="SignalP"/>
    </source>
</evidence>
<dbReference type="SMART" id="SM00257">
    <property type="entry name" value="LysM"/>
    <property type="match status" value="1"/>
</dbReference>
<feature type="domain" description="G5" evidence="4">
    <location>
        <begin position="312"/>
        <end position="391"/>
    </location>
</feature>
<dbReference type="InterPro" id="IPR036779">
    <property type="entry name" value="LysM_dom_sf"/>
</dbReference>
<dbReference type="Gene3D" id="3.40.390.10">
    <property type="entry name" value="Collagenase (Catalytic Domain)"/>
    <property type="match status" value="1"/>
</dbReference>
<feature type="domain" description="G5" evidence="4">
    <location>
        <begin position="638"/>
        <end position="719"/>
    </location>
</feature>
<feature type="domain" description="G5" evidence="4">
    <location>
        <begin position="552"/>
        <end position="633"/>
    </location>
</feature>
<organism evidence="6 7">
    <name type="scientific">Fundicoccus ignavus</name>
    <dbReference type="NCBI Taxonomy" id="2664442"/>
    <lineage>
        <taxon>Bacteria</taxon>
        <taxon>Bacillati</taxon>
        <taxon>Bacillota</taxon>
        <taxon>Bacilli</taxon>
        <taxon>Lactobacillales</taxon>
        <taxon>Aerococcaceae</taxon>
        <taxon>Fundicoccus</taxon>
    </lineage>
</organism>
<dbReference type="InterPro" id="IPR018392">
    <property type="entry name" value="LysM"/>
</dbReference>
<dbReference type="EMBL" id="WJQT01000005">
    <property type="protein sequence ID" value="MRJ47005.1"/>
    <property type="molecule type" value="Genomic_DNA"/>
</dbReference>
<gene>
    <name evidence="6" type="ORF">GF867_05435</name>
</gene>
<keyword evidence="1 3" id="KW-0732">Signal</keyword>
<proteinExistence type="predicted"/>
<reference evidence="6 7" key="1">
    <citation type="submission" date="2019-11" db="EMBL/GenBank/DDBJ databases">
        <title>Characterisation of Fundicoccus ignavus gen. nov. sp. nov., a novel genus of the family Aerococcaceae from bulk tank milk.</title>
        <authorList>
            <person name="Siebert A."/>
            <person name="Huptas C."/>
            <person name="Wenning M."/>
            <person name="Scherer S."/>
            <person name="Doll E.V."/>
        </authorList>
    </citation>
    <scope>NUCLEOTIDE SEQUENCE [LARGE SCALE GENOMIC DNA]</scope>
    <source>
        <strain evidence="6 7">DSM 109652</strain>
    </source>
</reference>
<evidence type="ECO:0000313" key="6">
    <source>
        <dbReference type="EMBL" id="MRJ47005.1"/>
    </source>
</evidence>
<dbReference type="PROSITE" id="PS51782">
    <property type="entry name" value="LYSM"/>
    <property type="match status" value="1"/>
</dbReference>
<sequence length="1179" mass="130845">MRKTGNKVLKKIKGGAWIAVALMGALTFAPLAEVVATPDNQLIAFVTASNWASDFEGKEEALIDKQVMEELELALSKVSLLWKENSVEDIRKEIERQEKAGLEVYIIQWGDTLSAIAAAIEVDEDQLAKANQLEEKNLILVGDILTFGDLYEIGSVSNNTEQVAIAPTKPQVPVQPIEPETPTPPTNPEEPTKPETPTPPTNPEEPTEPEEPNITEEVIEEHQVLDPVVEVVAEQEIPAEEGRSGEEVTEGETTLIDSQTTVEEDVIPGEDVVTQVPVEEPELDEEGNPVLDEEGNPVFKTVWVDEVTPGVDIQVVTSTTTDTIQQGFATRVIYDNTLAEGTEIVEQEGQDGLVTRTTIEVTHDGVLVDSQMNESILQEEMERVVRVGTKIAPGTLQTVVVTTTTLHGTIQITDASLYEDYYEVNVVGTDGMQRTTYEVVLDNQGIELSRTEVSTEVVEPVYEVVTVGTKPIHESEIQTVEETIAFTTETRENPELAEGVRNVLQVGQNGLKTLTYDVAYQYGKEVSRELVNEVITLQAIPEIIEIGTKVEEEPVKETVIRTETIEVAFTTETKENPNLPEGEQRVVQAGQNGLEEITYQETLIDGVLTETIEVAREIVQAPVTQIIEVGTKVEEEPEEPTEEVVTVQETEPIPFNTIEQENPELPVGHRQVITAGVNGITTVTYSVTYVDGQEVQRVELNRVVTQVAVDEVVEVGTKVVPNEEIKTETRTNELPFEMEERQNPNLLEGQTTIVQQGVPGIETITETVTYVDGEEISRTETGREVTTAPVTHIVEIGTKKAPVADTDSSNFHQVDYTIVDAELPSDRIVIDLDTLTSDTLYDLSEHYTHIVTNHGTIYEVMDKDNFRDATTYVSSYLYNAGDSRVEVLVPANMTPDMLAHFNASALINNLAYDIQFKADHMFNQEYTQDLYEVSELYQVYTPAMLADVKANKVRAERILAALEPGTQAYQDAELALANLNANYYSFITRYNNALTEGDLLTVEYSEDATVNGRTEKMKSTIEQVLNTIPTSLKSLIQSVTIVPQSDMPNSWNGTSTIAAYATGRFELFFSQDTVANLGLIYHELGHLVDFSTVLYDQTLNNSTQLSKTAEWQTIFNNEWNQAGSYYATELEAFGQAYGAYALNKYHNMSMNEVGYVGYGLEGRPETTTYFENLFSRLNY</sequence>
<feature type="domain" description="G5" evidence="4">
    <location>
        <begin position="469"/>
        <end position="550"/>
    </location>
</feature>
<dbReference type="SUPFAM" id="SSF54106">
    <property type="entry name" value="LysM domain"/>
    <property type="match status" value="1"/>
</dbReference>
<feature type="region of interest" description="Disordered" evidence="2">
    <location>
        <begin position="166"/>
        <end position="212"/>
    </location>
</feature>
<dbReference type="Gene3D" id="2.20.230.10">
    <property type="entry name" value="Resuscitation-promoting factor rpfb"/>
    <property type="match status" value="6"/>
</dbReference>
<protein>
    <submittedName>
        <fullName evidence="6">LysM peptidoglycan-binding domain-containing protein</fullName>
    </submittedName>
</protein>
<feature type="domain" description="G5" evidence="4">
    <location>
        <begin position="720"/>
        <end position="800"/>
    </location>
</feature>
<dbReference type="Gene3D" id="3.10.350.10">
    <property type="entry name" value="LysM domain"/>
    <property type="match status" value="1"/>
</dbReference>
<feature type="compositionally biased region" description="Low complexity" evidence="2">
    <location>
        <begin position="169"/>
        <end position="178"/>
    </location>
</feature>
<dbReference type="GO" id="GO:0008237">
    <property type="term" value="F:metallopeptidase activity"/>
    <property type="evidence" value="ECO:0007669"/>
    <property type="project" value="InterPro"/>
</dbReference>
<dbReference type="Pfam" id="PF01476">
    <property type="entry name" value="LysM"/>
    <property type="match status" value="1"/>
</dbReference>
<evidence type="ECO:0000313" key="7">
    <source>
        <dbReference type="Proteomes" id="UP000440066"/>
    </source>
</evidence>
<evidence type="ECO:0000256" key="1">
    <source>
        <dbReference type="ARBA" id="ARBA00022729"/>
    </source>
</evidence>
<dbReference type="Pfam" id="PF07501">
    <property type="entry name" value="G5"/>
    <property type="match status" value="6"/>
</dbReference>
<dbReference type="RefSeq" id="WP_153832089.1">
    <property type="nucleotide sequence ID" value="NZ_WJQT01000005.1"/>
</dbReference>
<dbReference type="InterPro" id="IPR024079">
    <property type="entry name" value="MetalloPept_cat_dom_sf"/>
</dbReference>
<dbReference type="InterPro" id="IPR011098">
    <property type="entry name" value="G5_dom"/>
</dbReference>
<feature type="compositionally biased region" description="Pro residues" evidence="2">
    <location>
        <begin position="179"/>
        <end position="203"/>
    </location>
</feature>
<feature type="domain" description="G5" evidence="4">
    <location>
        <begin position="391"/>
        <end position="471"/>
    </location>
</feature>
<feature type="signal peptide" evidence="3">
    <location>
        <begin position="1"/>
        <end position="32"/>
    </location>
</feature>
<feature type="chain" id="PRO_5039629008" evidence="3">
    <location>
        <begin position="33"/>
        <end position="1179"/>
    </location>
</feature>
<dbReference type="Proteomes" id="UP000440066">
    <property type="component" value="Unassembled WGS sequence"/>
</dbReference>
<dbReference type="SMART" id="SM01208">
    <property type="entry name" value="G5"/>
    <property type="match status" value="6"/>
</dbReference>
<evidence type="ECO:0000256" key="2">
    <source>
        <dbReference type="SAM" id="MobiDB-lite"/>
    </source>
</evidence>
<dbReference type="AlphaFoldDB" id="A0A844CH10"/>
<accession>A0A844CH10</accession>
<dbReference type="CDD" id="cd00118">
    <property type="entry name" value="LysM"/>
    <property type="match status" value="1"/>
</dbReference>
<evidence type="ECO:0000259" key="5">
    <source>
        <dbReference type="PROSITE" id="PS51782"/>
    </source>
</evidence>
<dbReference type="PROSITE" id="PS51109">
    <property type="entry name" value="G5"/>
    <property type="match status" value="6"/>
</dbReference>
<dbReference type="SUPFAM" id="SSF55486">
    <property type="entry name" value="Metalloproteases ('zincins'), catalytic domain"/>
    <property type="match status" value="1"/>
</dbReference>